<evidence type="ECO:0000313" key="6">
    <source>
        <dbReference type="Proteomes" id="UP000482209"/>
    </source>
</evidence>
<dbReference type="PANTHER" id="PTHR11615">
    <property type="entry name" value="NITRATE, FORMATE, IRON DEHYDROGENASE"/>
    <property type="match status" value="1"/>
</dbReference>
<keyword evidence="2" id="KW-0408">Iron</keyword>
<name>A0A6L5Y0G7_9FIRM</name>
<dbReference type="GO" id="GO:0046872">
    <property type="term" value="F:metal ion binding"/>
    <property type="evidence" value="ECO:0007669"/>
    <property type="project" value="UniProtKB-KW"/>
</dbReference>
<sequence length="486" mass="53889">MLKEDSTIGNIKHEVLRKVAKYTYQGALEENIDKIPFEIIPGPQANFRCCIYKEREIIRQRIKLAKGERLSGDKEDKNVVQVISSACEGCPITRFVVTDNCQKCMSKKCQQSCNFGAISMLRDRAYIDPHKCKECGKCSKACPYNAIADLMRPCKRSCPVNAISMDENHIVVIDKKKCIQCGSCIKDCPFGAIGDVSSLVDVINELNRKDKKVYAMVAPAGEGQFGADVPMGALREAIKALGFEDMYEVALGGDLVADSEAKEWAEAYKEEKKMTTSCCPAFVNMIRIHFPQLLNNMSTTVSPMASVSRMIKKMDEEAITVFIGPCIAKKSEIVDESVKENADYVLTFEELDAMFHARKVNPADYSCELQQGSIYGKRFGNAGGVTKAVEEALKEHGEELSIRVRQCSGAAECKKALTLLKAGRLPEDFIEGMACEGGCVNGPGSVRPELLAKKDRETLLSQADGRKIVPTIEPYQEKYEFSMHRK</sequence>
<dbReference type="RefSeq" id="WP_154520024.1">
    <property type="nucleotide sequence ID" value="NZ_VUMT01000023.1"/>
</dbReference>
<dbReference type="InterPro" id="IPR004108">
    <property type="entry name" value="Fe_hydrogenase_lsu_C"/>
</dbReference>
<dbReference type="InterPro" id="IPR050340">
    <property type="entry name" value="Cytosolic_Fe-S_CAF"/>
</dbReference>
<dbReference type="InterPro" id="IPR009016">
    <property type="entry name" value="Fe_hydrogenase"/>
</dbReference>
<protein>
    <submittedName>
        <fullName evidence="5">4Fe-4S dicluster domain-containing protein</fullName>
    </submittedName>
</protein>
<dbReference type="GO" id="GO:0051536">
    <property type="term" value="F:iron-sulfur cluster binding"/>
    <property type="evidence" value="ECO:0007669"/>
    <property type="project" value="UniProtKB-KW"/>
</dbReference>
<dbReference type="Pfam" id="PF02906">
    <property type="entry name" value="Fe_hyd_lg_C"/>
    <property type="match status" value="1"/>
</dbReference>
<evidence type="ECO:0000313" key="5">
    <source>
        <dbReference type="EMBL" id="MSS64630.1"/>
    </source>
</evidence>
<reference evidence="5 6" key="1">
    <citation type="submission" date="2019-08" db="EMBL/GenBank/DDBJ databases">
        <title>In-depth cultivation of the pig gut microbiome towards novel bacterial diversity and tailored functional studies.</title>
        <authorList>
            <person name="Wylensek D."/>
            <person name="Hitch T.C.A."/>
            <person name="Clavel T."/>
        </authorList>
    </citation>
    <scope>NUCLEOTIDE SEQUENCE [LARGE SCALE GENOMIC DNA]</scope>
    <source>
        <strain evidence="5 6">WCA-693-APC-MOT-I</strain>
    </source>
</reference>
<keyword evidence="3" id="KW-0411">Iron-sulfur</keyword>
<dbReference type="InterPro" id="IPR017896">
    <property type="entry name" value="4Fe4S_Fe-S-bd"/>
</dbReference>
<dbReference type="Pfam" id="PF00037">
    <property type="entry name" value="Fer4"/>
    <property type="match status" value="1"/>
</dbReference>
<dbReference type="PROSITE" id="PS00198">
    <property type="entry name" value="4FE4S_FER_1"/>
    <property type="match status" value="2"/>
</dbReference>
<proteinExistence type="predicted"/>
<dbReference type="Proteomes" id="UP000482209">
    <property type="component" value="Unassembled WGS sequence"/>
</dbReference>
<dbReference type="InterPro" id="IPR017900">
    <property type="entry name" value="4Fe4S_Fe_S_CS"/>
</dbReference>
<keyword evidence="1" id="KW-0479">Metal-binding</keyword>
<dbReference type="Gene3D" id="3.40.950.10">
    <property type="entry name" value="Fe-only Hydrogenase (Larger Subunit), Chain L, domain 3"/>
    <property type="match status" value="1"/>
</dbReference>
<comment type="caution">
    <text evidence="5">The sequence shown here is derived from an EMBL/GenBank/DDBJ whole genome shotgun (WGS) entry which is preliminary data.</text>
</comment>
<dbReference type="InterPro" id="IPR027631">
    <property type="entry name" value="Mono_FeFe_hydrog"/>
</dbReference>
<dbReference type="SUPFAM" id="SSF54862">
    <property type="entry name" value="4Fe-4S ferredoxins"/>
    <property type="match status" value="1"/>
</dbReference>
<organism evidence="5 6">
    <name type="scientific">Velocimicrobium porci</name>
    <dbReference type="NCBI Taxonomy" id="2606634"/>
    <lineage>
        <taxon>Bacteria</taxon>
        <taxon>Bacillati</taxon>
        <taxon>Bacillota</taxon>
        <taxon>Clostridia</taxon>
        <taxon>Lachnospirales</taxon>
        <taxon>Lachnospiraceae</taxon>
        <taxon>Velocimicrobium</taxon>
    </lineage>
</organism>
<evidence type="ECO:0000259" key="4">
    <source>
        <dbReference type="PROSITE" id="PS51379"/>
    </source>
</evidence>
<dbReference type="SUPFAM" id="SSF53920">
    <property type="entry name" value="Fe-only hydrogenase"/>
    <property type="match status" value="1"/>
</dbReference>
<dbReference type="NCBIfam" id="TIGR04105">
    <property type="entry name" value="FeFe_hydrog_B1"/>
    <property type="match status" value="1"/>
</dbReference>
<evidence type="ECO:0000256" key="2">
    <source>
        <dbReference type="ARBA" id="ARBA00023004"/>
    </source>
</evidence>
<dbReference type="Pfam" id="PF12838">
    <property type="entry name" value="Fer4_7"/>
    <property type="match status" value="1"/>
</dbReference>
<dbReference type="EMBL" id="VUMT01000023">
    <property type="protein sequence ID" value="MSS64630.1"/>
    <property type="molecule type" value="Genomic_DNA"/>
</dbReference>
<evidence type="ECO:0000256" key="1">
    <source>
        <dbReference type="ARBA" id="ARBA00022723"/>
    </source>
</evidence>
<dbReference type="Gene3D" id="3.30.70.20">
    <property type="match status" value="2"/>
</dbReference>
<dbReference type="AlphaFoldDB" id="A0A6L5Y0G7"/>
<feature type="domain" description="4Fe-4S ferredoxin-type" evidence="4">
    <location>
        <begin position="123"/>
        <end position="153"/>
    </location>
</feature>
<evidence type="ECO:0000256" key="3">
    <source>
        <dbReference type="ARBA" id="ARBA00023014"/>
    </source>
</evidence>
<dbReference type="PROSITE" id="PS51379">
    <property type="entry name" value="4FE4S_FER_2"/>
    <property type="match status" value="2"/>
</dbReference>
<feature type="domain" description="4Fe-4S ferredoxin-type" evidence="4">
    <location>
        <begin position="169"/>
        <end position="199"/>
    </location>
</feature>
<keyword evidence="6" id="KW-1185">Reference proteome</keyword>
<accession>A0A6L5Y0G7</accession>
<gene>
    <name evidence="5" type="ORF">FYJ58_12200</name>
</gene>